<organism evidence="1 2">
    <name type="scientific">Persea americana</name>
    <name type="common">Avocado</name>
    <dbReference type="NCBI Taxonomy" id="3435"/>
    <lineage>
        <taxon>Eukaryota</taxon>
        <taxon>Viridiplantae</taxon>
        <taxon>Streptophyta</taxon>
        <taxon>Embryophyta</taxon>
        <taxon>Tracheophyta</taxon>
        <taxon>Spermatophyta</taxon>
        <taxon>Magnoliopsida</taxon>
        <taxon>Magnoliidae</taxon>
        <taxon>Laurales</taxon>
        <taxon>Lauraceae</taxon>
        <taxon>Persea</taxon>
    </lineage>
</organism>
<evidence type="ECO:0000313" key="2">
    <source>
        <dbReference type="Proteomes" id="UP001234297"/>
    </source>
</evidence>
<gene>
    <name evidence="1" type="ORF">MRB53_002292</name>
</gene>
<sequence length="108" mass="12412">MNFDVDAMSDVYRVEMGNIRDYTYPDVNLRDDTDKHFSYPTKEVAFETNASLEDYNDDINFNDDLDDVLNQDESDSGRNSAGTSHDSVRCVNGLSYQQEVLECNKHQI</sequence>
<evidence type="ECO:0000313" key="1">
    <source>
        <dbReference type="EMBL" id="KAJ8649269.1"/>
    </source>
</evidence>
<protein>
    <submittedName>
        <fullName evidence="1">Uncharacterized protein</fullName>
    </submittedName>
</protein>
<accession>A0ACC2MU74</accession>
<dbReference type="Proteomes" id="UP001234297">
    <property type="component" value="Chromosome 1"/>
</dbReference>
<proteinExistence type="predicted"/>
<name>A0ACC2MU74_PERAE</name>
<keyword evidence="2" id="KW-1185">Reference proteome</keyword>
<comment type="caution">
    <text evidence="1">The sequence shown here is derived from an EMBL/GenBank/DDBJ whole genome shotgun (WGS) entry which is preliminary data.</text>
</comment>
<dbReference type="EMBL" id="CM056809">
    <property type="protein sequence ID" value="KAJ8649269.1"/>
    <property type="molecule type" value="Genomic_DNA"/>
</dbReference>
<reference evidence="1 2" key="1">
    <citation type="journal article" date="2022" name="Hortic Res">
        <title>A haplotype resolved chromosomal level avocado genome allows analysis of novel avocado genes.</title>
        <authorList>
            <person name="Nath O."/>
            <person name="Fletcher S.J."/>
            <person name="Hayward A."/>
            <person name="Shaw L.M."/>
            <person name="Masouleh A.K."/>
            <person name="Furtado A."/>
            <person name="Henry R.J."/>
            <person name="Mitter N."/>
        </authorList>
    </citation>
    <scope>NUCLEOTIDE SEQUENCE [LARGE SCALE GENOMIC DNA]</scope>
    <source>
        <strain evidence="2">cv. Hass</strain>
    </source>
</reference>